<evidence type="ECO:0000256" key="3">
    <source>
        <dbReference type="ARBA" id="ARBA00022722"/>
    </source>
</evidence>
<feature type="domain" description="YqgF/RNase H-like" evidence="7">
    <location>
        <begin position="29"/>
        <end position="135"/>
    </location>
</feature>
<sequence length="183" mass="19504">MPDPHQVPEPGHAAGQQAPAGKPAGACPGALLGVDVGAARVGVAVAQADSGLALPVSTLRRDAKKNSDRRILLKMVLDRQVTDVYIGEPKSLSGNATESTKMARDYAISLAEEAHEAGIELGVWLIDERLSTVSAHRALHEAGRKSRSHREVVDQAAAVEILQQVLDRKHNQVPIQASRVVIR</sequence>
<keyword evidence="4 5" id="KW-0378">Hydrolase</keyword>
<dbReference type="GO" id="GO:0000967">
    <property type="term" value="P:rRNA 5'-end processing"/>
    <property type="evidence" value="ECO:0007669"/>
    <property type="project" value="UniProtKB-UniRule"/>
</dbReference>
<accession>A0A5B7WTA8</accession>
<dbReference type="GO" id="GO:0016788">
    <property type="term" value="F:hydrolase activity, acting on ester bonds"/>
    <property type="evidence" value="ECO:0007669"/>
    <property type="project" value="UniProtKB-UniRule"/>
</dbReference>
<dbReference type="KEGG" id="gcr:GcLGCM259_1496"/>
<dbReference type="CDD" id="cd16964">
    <property type="entry name" value="YqgF"/>
    <property type="match status" value="1"/>
</dbReference>
<organism evidence="8 9">
    <name type="scientific">Glutamicibacter creatinolyticus</name>
    <dbReference type="NCBI Taxonomy" id="162496"/>
    <lineage>
        <taxon>Bacteria</taxon>
        <taxon>Bacillati</taxon>
        <taxon>Actinomycetota</taxon>
        <taxon>Actinomycetes</taxon>
        <taxon>Micrococcales</taxon>
        <taxon>Micrococcaceae</taxon>
        <taxon>Glutamicibacter</taxon>
    </lineage>
</organism>
<evidence type="ECO:0000256" key="2">
    <source>
        <dbReference type="ARBA" id="ARBA00022517"/>
    </source>
</evidence>
<comment type="similarity">
    <text evidence="5">Belongs to the YqgF HJR family.</text>
</comment>
<dbReference type="PANTHER" id="PTHR33317:SF4">
    <property type="entry name" value="POLYNUCLEOTIDYL TRANSFERASE, RIBONUCLEASE H-LIKE SUPERFAMILY PROTEIN"/>
    <property type="match status" value="1"/>
</dbReference>
<dbReference type="InterPro" id="IPR006641">
    <property type="entry name" value="YqgF/RNaseH-like_dom"/>
</dbReference>
<dbReference type="SUPFAM" id="SSF53098">
    <property type="entry name" value="Ribonuclease H-like"/>
    <property type="match status" value="1"/>
</dbReference>
<reference evidence="8 9" key="1">
    <citation type="submission" date="2018-12" db="EMBL/GenBank/DDBJ databases">
        <title>Complete Genome Sequence of Glutamicibacter creatinolyticus strain LGCM259,isolated from an abscess of a 12-year-old mare in Italy.</title>
        <authorList>
            <person name="Santos R.G."/>
            <person name="Silva A.L."/>
            <person name="Seyffert N."/>
            <person name="Castro T.L.P."/>
            <person name="Attili A.R."/>
            <person name="Rifici C."/>
            <person name="Mazzullo G."/>
            <person name="Brenig B."/>
            <person name="Venanzi F."/>
            <person name="Azevedo V."/>
        </authorList>
    </citation>
    <scope>NUCLEOTIDE SEQUENCE [LARGE SCALE GENOMIC DNA]</scope>
    <source>
        <strain evidence="8 9">LGCM 259</strain>
    </source>
</reference>
<dbReference type="NCBIfam" id="TIGR00250">
    <property type="entry name" value="RNAse_H_YqgF"/>
    <property type="match status" value="1"/>
</dbReference>
<dbReference type="Proteomes" id="UP000307000">
    <property type="component" value="Chromosome"/>
</dbReference>
<dbReference type="GO" id="GO:0005829">
    <property type="term" value="C:cytosol"/>
    <property type="evidence" value="ECO:0007669"/>
    <property type="project" value="TreeGrafter"/>
</dbReference>
<evidence type="ECO:0000313" key="8">
    <source>
        <dbReference type="EMBL" id="QCY47227.1"/>
    </source>
</evidence>
<protein>
    <recommendedName>
        <fullName evidence="5">Putative pre-16S rRNA nuclease</fullName>
        <ecNumber evidence="5">3.1.-.-</ecNumber>
    </recommendedName>
</protein>
<dbReference type="InterPro" id="IPR037027">
    <property type="entry name" value="YqgF/RNaseH-like_dom_sf"/>
</dbReference>
<dbReference type="InterPro" id="IPR005227">
    <property type="entry name" value="YqgF"/>
</dbReference>
<feature type="compositionally biased region" description="Low complexity" evidence="6">
    <location>
        <begin position="8"/>
        <end position="22"/>
    </location>
</feature>
<name>A0A5B7WTA8_9MICC</name>
<dbReference type="SMART" id="SM00732">
    <property type="entry name" value="YqgFc"/>
    <property type="match status" value="1"/>
</dbReference>
<comment type="function">
    <text evidence="5">Could be a nuclease involved in processing of the 5'-end of pre-16S rRNA.</text>
</comment>
<keyword evidence="2 5" id="KW-0690">Ribosome biogenesis</keyword>
<evidence type="ECO:0000313" key="9">
    <source>
        <dbReference type="Proteomes" id="UP000307000"/>
    </source>
</evidence>
<evidence type="ECO:0000259" key="7">
    <source>
        <dbReference type="SMART" id="SM00732"/>
    </source>
</evidence>
<keyword evidence="3 5" id="KW-0540">Nuclease</keyword>
<dbReference type="InterPro" id="IPR012337">
    <property type="entry name" value="RNaseH-like_sf"/>
</dbReference>
<dbReference type="AlphaFoldDB" id="A0A5B7WTA8"/>
<dbReference type="GO" id="GO:0004518">
    <property type="term" value="F:nuclease activity"/>
    <property type="evidence" value="ECO:0007669"/>
    <property type="project" value="UniProtKB-KW"/>
</dbReference>
<dbReference type="RefSeq" id="WP_138926254.1">
    <property type="nucleotide sequence ID" value="NZ_CP034412.1"/>
</dbReference>
<evidence type="ECO:0000256" key="5">
    <source>
        <dbReference type="HAMAP-Rule" id="MF_00651"/>
    </source>
</evidence>
<evidence type="ECO:0000256" key="4">
    <source>
        <dbReference type="ARBA" id="ARBA00022801"/>
    </source>
</evidence>
<dbReference type="EMBL" id="CP034412">
    <property type="protein sequence ID" value="QCY47227.1"/>
    <property type="molecule type" value="Genomic_DNA"/>
</dbReference>
<evidence type="ECO:0000256" key="1">
    <source>
        <dbReference type="ARBA" id="ARBA00022490"/>
    </source>
</evidence>
<dbReference type="Pfam" id="PF03652">
    <property type="entry name" value="RuvX"/>
    <property type="match status" value="1"/>
</dbReference>
<keyword evidence="1 5" id="KW-0963">Cytoplasm</keyword>
<feature type="region of interest" description="Disordered" evidence="6">
    <location>
        <begin position="1"/>
        <end position="22"/>
    </location>
</feature>
<dbReference type="EC" id="3.1.-.-" evidence="5"/>
<dbReference type="Gene3D" id="3.30.420.140">
    <property type="entry name" value="YqgF/RNase H-like domain"/>
    <property type="match status" value="1"/>
</dbReference>
<dbReference type="PANTHER" id="PTHR33317">
    <property type="entry name" value="POLYNUCLEOTIDYL TRANSFERASE, RIBONUCLEASE H-LIKE SUPERFAMILY PROTEIN"/>
    <property type="match status" value="1"/>
</dbReference>
<proteinExistence type="inferred from homology"/>
<keyword evidence="9" id="KW-1185">Reference proteome</keyword>
<evidence type="ECO:0000256" key="6">
    <source>
        <dbReference type="SAM" id="MobiDB-lite"/>
    </source>
</evidence>
<dbReference type="HAMAP" id="MF_00651">
    <property type="entry name" value="Nuclease_YqgF"/>
    <property type="match status" value="1"/>
</dbReference>
<gene>
    <name evidence="8" type="ORF">GcLGCM259_1496</name>
</gene>
<comment type="subcellular location">
    <subcellularLocation>
        <location evidence="5">Cytoplasm</location>
    </subcellularLocation>
</comment>